<dbReference type="InterPro" id="IPR036890">
    <property type="entry name" value="HATPase_C_sf"/>
</dbReference>
<dbReference type="Gene3D" id="3.30.565.10">
    <property type="entry name" value="Histidine kinase-like ATPase, C-terminal domain"/>
    <property type="match status" value="1"/>
</dbReference>
<dbReference type="InterPro" id="IPR001789">
    <property type="entry name" value="Sig_transdc_resp-reg_receiver"/>
</dbReference>
<evidence type="ECO:0000256" key="1">
    <source>
        <dbReference type="ARBA" id="ARBA00000085"/>
    </source>
</evidence>
<organism evidence="9 10">
    <name type="scientific">Kouleothrix aurantiaca</name>
    <dbReference type="NCBI Taxonomy" id="186479"/>
    <lineage>
        <taxon>Bacteria</taxon>
        <taxon>Bacillati</taxon>
        <taxon>Chloroflexota</taxon>
        <taxon>Chloroflexia</taxon>
        <taxon>Chloroflexales</taxon>
        <taxon>Roseiflexineae</taxon>
        <taxon>Roseiflexaceae</taxon>
        <taxon>Kouleothrix</taxon>
    </lineage>
</organism>
<dbReference type="InterPro" id="IPR004358">
    <property type="entry name" value="Sig_transdc_His_kin-like_C"/>
</dbReference>
<dbReference type="PROSITE" id="PS50109">
    <property type="entry name" value="HIS_KIN"/>
    <property type="match status" value="1"/>
</dbReference>
<sequence length="207" mass="22319">DTGLGMAAEVKEHLFEPFFTTKGPGHGTGLGLAVVFGAIAQNGGRIEVYSETGYGTTFKIYLPCVDEPAQQSEETVYLIETGGNESILLVEDDDAVRHFAVSVLAREGYRVHAFSTGTTALQALDTIGTAVDLLLTDVVMPDMNGRELAERMQQRQPGLRVLFVSGYTDNVIVQHGVLKPGVQFLAKPYSVSGLARRVREVLGSPHP</sequence>
<dbReference type="PANTHER" id="PTHR43547">
    <property type="entry name" value="TWO-COMPONENT HISTIDINE KINASE"/>
    <property type="match status" value="1"/>
</dbReference>
<dbReference type="InterPro" id="IPR005467">
    <property type="entry name" value="His_kinase_dom"/>
</dbReference>
<keyword evidence="10" id="KW-1185">Reference proteome</keyword>
<protein>
    <recommendedName>
        <fullName evidence="2">histidine kinase</fullName>
        <ecNumber evidence="2">2.7.13.3</ecNumber>
    </recommendedName>
</protein>
<evidence type="ECO:0000256" key="5">
    <source>
        <dbReference type="ARBA" id="ARBA00023012"/>
    </source>
</evidence>
<dbReference type="SUPFAM" id="SSF55874">
    <property type="entry name" value="ATPase domain of HSP90 chaperone/DNA topoisomerase II/histidine kinase"/>
    <property type="match status" value="1"/>
</dbReference>
<evidence type="ECO:0000259" key="7">
    <source>
        <dbReference type="PROSITE" id="PS50109"/>
    </source>
</evidence>
<keyword evidence="3 6" id="KW-0597">Phosphoprotein</keyword>
<evidence type="ECO:0000259" key="8">
    <source>
        <dbReference type="PROSITE" id="PS50110"/>
    </source>
</evidence>
<dbReference type="AlphaFoldDB" id="A0A0P9CTE1"/>
<dbReference type="SMART" id="SM00448">
    <property type="entry name" value="REC"/>
    <property type="match status" value="1"/>
</dbReference>
<evidence type="ECO:0000256" key="2">
    <source>
        <dbReference type="ARBA" id="ARBA00012438"/>
    </source>
</evidence>
<evidence type="ECO:0000313" key="10">
    <source>
        <dbReference type="Proteomes" id="UP000050509"/>
    </source>
</evidence>
<dbReference type="GO" id="GO:0000155">
    <property type="term" value="F:phosphorelay sensor kinase activity"/>
    <property type="evidence" value="ECO:0007669"/>
    <property type="project" value="TreeGrafter"/>
</dbReference>
<dbReference type="Gene3D" id="3.40.50.2300">
    <property type="match status" value="1"/>
</dbReference>
<feature type="domain" description="Histidine kinase" evidence="7">
    <location>
        <begin position="1"/>
        <end position="66"/>
    </location>
</feature>
<dbReference type="EMBL" id="LJCR01002049">
    <property type="protein sequence ID" value="KPV49318.1"/>
    <property type="molecule type" value="Genomic_DNA"/>
</dbReference>
<evidence type="ECO:0000256" key="6">
    <source>
        <dbReference type="PROSITE-ProRule" id="PRU00169"/>
    </source>
</evidence>
<feature type="non-terminal residue" evidence="9">
    <location>
        <position position="1"/>
    </location>
</feature>
<keyword evidence="4" id="KW-0418">Kinase</keyword>
<evidence type="ECO:0000256" key="4">
    <source>
        <dbReference type="ARBA" id="ARBA00022777"/>
    </source>
</evidence>
<dbReference type="EC" id="2.7.13.3" evidence="2"/>
<dbReference type="Proteomes" id="UP000050509">
    <property type="component" value="Unassembled WGS sequence"/>
</dbReference>
<dbReference type="InterPro" id="IPR003594">
    <property type="entry name" value="HATPase_dom"/>
</dbReference>
<dbReference type="Pfam" id="PF02518">
    <property type="entry name" value="HATPase_c"/>
    <property type="match status" value="1"/>
</dbReference>
<comment type="caution">
    <text evidence="9">The sequence shown here is derived from an EMBL/GenBank/DDBJ whole genome shotgun (WGS) entry which is preliminary data.</text>
</comment>
<accession>A0A0P9CTE1</accession>
<evidence type="ECO:0000313" key="9">
    <source>
        <dbReference type="EMBL" id="KPV49318.1"/>
    </source>
</evidence>
<proteinExistence type="predicted"/>
<feature type="modified residue" description="4-aspartylphosphate" evidence="6">
    <location>
        <position position="137"/>
    </location>
</feature>
<feature type="domain" description="Response regulatory" evidence="8">
    <location>
        <begin position="86"/>
        <end position="202"/>
    </location>
</feature>
<reference evidence="9 10" key="1">
    <citation type="submission" date="2015-09" db="EMBL/GenBank/DDBJ databases">
        <title>Draft genome sequence of Kouleothrix aurantiaca JCM 19913.</title>
        <authorList>
            <person name="Hemp J."/>
        </authorList>
    </citation>
    <scope>NUCLEOTIDE SEQUENCE [LARGE SCALE GENOMIC DNA]</scope>
    <source>
        <strain evidence="9 10">COM-B</strain>
    </source>
</reference>
<keyword evidence="5" id="KW-0902">Two-component regulatory system</keyword>
<dbReference type="InterPro" id="IPR011006">
    <property type="entry name" value="CheY-like_superfamily"/>
</dbReference>
<name>A0A0P9CTE1_9CHLR</name>
<dbReference type="PRINTS" id="PR00344">
    <property type="entry name" value="BCTRLSENSOR"/>
</dbReference>
<keyword evidence="4" id="KW-0808">Transferase</keyword>
<evidence type="ECO:0000256" key="3">
    <source>
        <dbReference type="ARBA" id="ARBA00022553"/>
    </source>
</evidence>
<dbReference type="Pfam" id="PF00072">
    <property type="entry name" value="Response_reg"/>
    <property type="match status" value="1"/>
</dbReference>
<dbReference type="PANTHER" id="PTHR43547:SF2">
    <property type="entry name" value="HYBRID SIGNAL TRANSDUCTION HISTIDINE KINASE C"/>
    <property type="match status" value="1"/>
</dbReference>
<dbReference type="SUPFAM" id="SSF52172">
    <property type="entry name" value="CheY-like"/>
    <property type="match status" value="1"/>
</dbReference>
<comment type="catalytic activity">
    <reaction evidence="1">
        <text>ATP + protein L-histidine = ADP + protein N-phospho-L-histidine.</text>
        <dbReference type="EC" id="2.7.13.3"/>
    </reaction>
</comment>
<dbReference type="PROSITE" id="PS50110">
    <property type="entry name" value="RESPONSE_REGULATORY"/>
    <property type="match status" value="1"/>
</dbReference>
<gene>
    <name evidence="9" type="ORF">SE17_33345</name>
</gene>